<dbReference type="Pfam" id="PF11687">
    <property type="entry name" value="DUF3284"/>
    <property type="match status" value="1"/>
</dbReference>
<proteinExistence type="predicted"/>
<sequence length="142" mass="17142">MEMKLDFEVPAPYLFEQLTNSILYDIEQQTGRKLRPRQLPNFQFEKTFRNQAHGQFKITDYRVPEIYAYQLRTSKNCYRVSYQLVSLSQTGVQLVYQETMDANSKTIAANNRLTQLIFGWQRKRRMRKMRDQIVQQYQQTKQ</sequence>
<dbReference type="EMBL" id="CP093366">
    <property type="protein sequence ID" value="UQS81874.1"/>
    <property type="molecule type" value="Genomic_DNA"/>
</dbReference>
<dbReference type="RefSeq" id="WP_249514142.1">
    <property type="nucleotide sequence ID" value="NZ_CP093366.1"/>
</dbReference>
<evidence type="ECO:0000313" key="2">
    <source>
        <dbReference type="Proteomes" id="UP000831495"/>
    </source>
</evidence>
<gene>
    <name evidence="1" type="ORF">MOO45_06680</name>
</gene>
<accession>A0ABY4P850</accession>
<organism evidence="1 2">
    <name type="scientific">Bombilactobacillus folatiphilus</name>
    <dbReference type="NCBI Taxonomy" id="2923362"/>
    <lineage>
        <taxon>Bacteria</taxon>
        <taxon>Bacillati</taxon>
        <taxon>Bacillota</taxon>
        <taxon>Bacilli</taxon>
        <taxon>Lactobacillales</taxon>
        <taxon>Lactobacillaceae</taxon>
        <taxon>Bombilactobacillus</taxon>
    </lineage>
</organism>
<dbReference type="Proteomes" id="UP000831495">
    <property type="component" value="Chromosome"/>
</dbReference>
<protein>
    <submittedName>
        <fullName evidence="1">DUF3284 domain-containing protein</fullName>
    </submittedName>
</protein>
<reference evidence="1" key="1">
    <citation type="journal article" date="2022" name="Int. J. Syst. Evol. Microbiol.">
        <title>Apilactobacillus apisilvae sp. nov., Nicolia spurrieriana gen. nov. sp. nov., Bombilactobacillus folatiphilus sp. nov. and Bombilactobacillus thymidiniphilus sp. nov., four new lactic acid bacterial isolates from stingless bees Tetragonula carbonaria and Austroplebeia australis.</title>
        <authorList>
            <person name="Oliphant S.A."/>
            <person name="Watson-Haigh N.S."/>
            <person name="Sumby K.M."/>
            <person name="Gardner J."/>
            <person name="Groom S."/>
            <person name="Jiranek V."/>
        </authorList>
    </citation>
    <scope>NUCLEOTIDE SEQUENCE</scope>
    <source>
        <strain evidence="1">SG4_D2</strain>
    </source>
</reference>
<evidence type="ECO:0000313" key="1">
    <source>
        <dbReference type="EMBL" id="UQS81874.1"/>
    </source>
</evidence>
<name>A0ABY4P850_9LACO</name>
<dbReference type="InterPro" id="IPR021701">
    <property type="entry name" value="DUF3284"/>
</dbReference>
<keyword evidence="2" id="KW-1185">Reference proteome</keyword>